<proteinExistence type="predicted"/>
<dbReference type="AlphaFoldDB" id="A0A5B7JN92"/>
<evidence type="ECO:0000313" key="2">
    <source>
        <dbReference type="Proteomes" id="UP000324222"/>
    </source>
</evidence>
<comment type="caution">
    <text evidence="1">The sequence shown here is derived from an EMBL/GenBank/DDBJ whole genome shotgun (WGS) entry which is preliminary data.</text>
</comment>
<organism evidence="1 2">
    <name type="scientific">Portunus trituberculatus</name>
    <name type="common">Swimming crab</name>
    <name type="synonym">Neptunus trituberculatus</name>
    <dbReference type="NCBI Taxonomy" id="210409"/>
    <lineage>
        <taxon>Eukaryota</taxon>
        <taxon>Metazoa</taxon>
        <taxon>Ecdysozoa</taxon>
        <taxon>Arthropoda</taxon>
        <taxon>Crustacea</taxon>
        <taxon>Multicrustacea</taxon>
        <taxon>Malacostraca</taxon>
        <taxon>Eumalacostraca</taxon>
        <taxon>Eucarida</taxon>
        <taxon>Decapoda</taxon>
        <taxon>Pleocyemata</taxon>
        <taxon>Brachyura</taxon>
        <taxon>Eubrachyura</taxon>
        <taxon>Portunoidea</taxon>
        <taxon>Portunidae</taxon>
        <taxon>Portuninae</taxon>
        <taxon>Portunus</taxon>
    </lineage>
</organism>
<name>A0A5B7JN92_PORTR</name>
<reference evidence="1 2" key="1">
    <citation type="submission" date="2019-05" db="EMBL/GenBank/DDBJ databases">
        <title>Another draft genome of Portunus trituberculatus and its Hox gene families provides insights of decapod evolution.</title>
        <authorList>
            <person name="Jeong J.-H."/>
            <person name="Song I."/>
            <person name="Kim S."/>
            <person name="Choi T."/>
            <person name="Kim D."/>
            <person name="Ryu S."/>
            <person name="Kim W."/>
        </authorList>
    </citation>
    <scope>NUCLEOTIDE SEQUENCE [LARGE SCALE GENOMIC DNA]</scope>
    <source>
        <tissue evidence="1">Muscle</tissue>
    </source>
</reference>
<sequence length="81" mass="9320">MVGWRCMVVDLLYGPGSLNECHMDPLEATEQNWENGDHRWPEGVTDLSKCSKLRGHENYNFLGGGHSREKTEKLWSRLIGF</sequence>
<protein>
    <submittedName>
        <fullName evidence="1">Uncharacterized protein</fullName>
    </submittedName>
</protein>
<dbReference type="EMBL" id="VSRR010099111">
    <property type="protein sequence ID" value="MPC94568.1"/>
    <property type="molecule type" value="Genomic_DNA"/>
</dbReference>
<evidence type="ECO:0000313" key="1">
    <source>
        <dbReference type="EMBL" id="MPC94568.1"/>
    </source>
</evidence>
<accession>A0A5B7JN92</accession>
<gene>
    <name evidence="1" type="ORF">E2C01_089742</name>
</gene>
<dbReference type="Proteomes" id="UP000324222">
    <property type="component" value="Unassembled WGS sequence"/>
</dbReference>
<keyword evidence="2" id="KW-1185">Reference proteome</keyword>